<protein>
    <submittedName>
        <fullName evidence="1">Uncharacterized protein</fullName>
    </submittedName>
</protein>
<organism evidence="1 2">
    <name type="scientific">Cymbomonas tetramitiformis</name>
    <dbReference type="NCBI Taxonomy" id="36881"/>
    <lineage>
        <taxon>Eukaryota</taxon>
        <taxon>Viridiplantae</taxon>
        <taxon>Chlorophyta</taxon>
        <taxon>Pyramimonadophyceae</taxon>
        <taxon>Pyramimonadales</taxon>
        <taxon>Pyramimonadaceae</taxon>
        <taxon>Cymbomonas</taxon>
    </lineage>
</organism>
<accession>A0AAE0L9D3</accession>
<comment type="caution">
    <text evidence="1">The sequence shown here is derived from an EMBL/GenBank/DDBJ whole genome shotgun (WGS) entry which is preliminary data.</text>
</comment>
<dbReference type="AlphaFoldDB" id="A0AAE0L9D3"/>
<sequence length="70" mass="7632">MTSYSEGLQQGSKPGSIRDISCSLLHHLFCELKLGERVNEESALAATDLALVLTAQMDEHPVELQDTEAC</sequence>
<evidence type="ECO:0000313" key="2">
    <source>
        <dbReference type="Proteomes" id="UP001190700"/>
    </source>
</evidence>
<reference evidence="1 2" key="1">
    <citation type="journal article" date="2015" name="Genome Biol. Evol.">
        <title>Comparative Genomics of a Bacterivorous Green Alga Reveals Evolutionary Causalities and Consequences of Phago-Mixotrophic Mode of Nutrition.</title>
        <authorList>
            <person name="Burns J.A."/>
            <person name="Paasch A."/>
            <person name="Narechania A."/>
            <person name="Kim E."/>
        </authorList>
    </citation>
    <scope>NUCLEOTIDE SEQUENCE [LARGE SCALE GENOMIC DNA]</scope>
    <source>
        <strain evidence="1 2">PLY_AMNH</strain>
    </source>
</reference>
<name>A0AAE0L9D3_9CHLO</name>
<evidence type="ECO:0000313" key="1">
    <source>
        <dbReference type="EMBL" id="KAK3276976.1"/>
    </source>
</evidence>
<dbReference type="Proteomes" id="UP001190700">
    <property type="component" value="Unassembled WGS sequence"/>
</dbReference>
<dbReference type="EMBL" id="LGRX02006293">
    <property type="protein sequence ID" value="KAK3276976.1"/>
    <property type="molecule type" value="Genomic_DNA"/>
</dbReference>
<keyword evidence="2" id="KW-1185">Reference proteome</keyword>
<proteinExistence type="predicted"/>
<gene>
    <name evidence="1" type="ORF">CYMTET_14989</name>
</gene>